<sequence length="81" mass="9369">MLKKIKIEKPNSIIGKDDSIFNSSANQIKKIVYDSLKHKTQSEAHKLKKEEAQQYILSQWISEDFLTSNPRPKNPSTKKIL</sequence>
<keyword evidence="2" id="KW-1185">Reference proteome</keyword>
<accession>A0ABN7UL15</accession>
<organism evidence="1 2">
    <name type="scientific">Gigaspora margarita</name>
    <dbReference type="NCBI Taxonomy" id="4874"/>
    <lineage>
        <taxon>Eukaryota</taxon>
        <taxon>Fungi</taxon>
        <taxon>Fungi incertae sedis</taxon>
        <taxon>Mucoromycota</taxon>
        <taxon>Glomeromycotina</taxon>
        <taxon>Glomeromycetes</taxon>
        <taxon>Diversisporales</taxon>
        <taxon>Gigasporaceae</taxon>
        <taxon>Gigaspora</taxon>
    </lineage>
</organism>
<comment type="caution">
    <text evidence="1">The sequence shown here is derived from an EMBL/GenBank/DDBJ whole genome shotgun (WGS) entry which is preliminary data.</text>
</comment>
<proteinExistence type="predicted"/>
<evidence type="ECO:0000313" key="2">
    <source>
        <dbReference type="Proteomes" id="UP000789901"/>
    </source>
</evidence>
<name>A0ABN7UL15_GIGMA</name>
<dbReference type="Proteomes" id="UP000789901">
    <property type="component" value="Unassembled WGS sequence"/>
</dbReference>
<dbReference type="EMBL" id="CAJVQB010003961">
    <property type="protein sequence ID" value="CAG8622825.1"/>
    <property type="molecule type" value="Genomic_DNA"/>
</dbReference>
<protein>
    <submittedName>
        <fullName evidence="1">4204_t:CDS:1</fullName>
    </submittedName>
</protein>
<evidence type="ECO:0000313" key="1">
    <source>
        <dbReference type="EMBL" id="CAG8622825.1"/>
    </source>
</evidence>
<gene>
    <name evidence="1" type="ORF">GMARGA_LOCUS7929</name>
</gene>
<reference evidence="1 2" key="1">
    <citation type="submission" date="2021-06" db="EMBL/GenBank/DDBJ databases">
        <authorList>
            <person name="Kallberg Y."/>
            <person name="Tangrot J."/>
            <person name="Rosling A."/>
        </authorList>
    </citation>
    <scope>NUCLEOTIDE SEQUENCE [LARGE SCALE GENOMIC DNA]</scope>
    <source>
        <strain evidence="1 2">120-4 pot B 10/14</strain>
    </source>
</reference>